<accession>A0AAN6RY77</accession>
<evidence type="ECO:0000259" key="3">
    <source>
        <dbReference type="Pfam" id="PF05183"/>
    </source>
</evidence>
<comment type="catalytic activity">
    <reaction evidence="1">
        <text>RNA(n) + a ribonucleoside 5'-triphosphate = RNA(n+1) + diphosphate</text>
        <dbReference type="Rhea" id="RHEA:21248"/>
        <dbReference type="Rhea" id="RHEA-COMP:14527"/>
        <dbReference type="Rhea" id="RHEA-COMP:17342"/>
        <dbReference type="ChEBI" id="CHEBI:33019"/>
        <dbReference type="ChEBI" id="CHEBI:61557"/>
        <dbReference type="ChEBI" id="CHEBI:140395"/>
        <dbReference type="EC" id="2.7.7.48"/>
    </reaction>
</comment>
<protein>
    <recommendedName>
        <fullName evidence="1">RNA-dependent RNA polymerase</fullName>
        <ecNumber evidence="1">2.7.7.48</ecNumber>
    </recommendedName>
</protein>
<keyword evidence="5" id="KW-1185">Reference proteome</keyword>
<keyword evidence="1 4" id="KW-0696">RNA-directed RNA polymerase</keyword>
<feature type="compositionally biased region" description="Low complexity" evidence="2">
    <location>
        <begin position="139"/>
        <end position="158"/>
    </location>
</feature>
<keyword evidence="1" id="KW-0548">Nucleotidyltransferase</keyword>
<feature type="compositionally biased region" description="Low complexity" evidence="2">
    <location>
        <begin position="100"/>
        <end position="109"/>
    </location>
</feature>
<dbReference type="PANTHER" id="PTHR23079:SF14">
    <property type="entry name" value="RNA-DEPENDENT RNA POLYMERASE"/>
    <property type="match status" value="1"/>
</dbReference>
<dbReference type="InterPro" id="IPR057596">
    <property type="entry name" value="RDRP_core"/>
</dbReference>
<feature type="region of interest" description="Disordered" evidence="2">
    <location>
        <begin position="139"/>
        <end position="265"/>
    </location>
</feature>
<feature type="region of interest" description="Disordered" evidence="2">
    <location>
        <begin position="92"/>
        <end position="117"/>
    </location>
</feature>
<evidence type="ECO:0000256" key="1">
    <source>
        <dbReference type="RuleBase" id="RU363098"/>
    </source>
</evidence>
<keyword evidence="1" id="KW-0694">RNA-binding</keyword>
<dbReference type="GO" id="GO:0031380">
    <property type="term" value="C:nuclear RNA-directed RNA polymerase complex"/>
    <property type="evidence" value="ECO:0007669"/>
    <property type="project" value="TreeGrafter"/>
</dbReference>
<feature type="compositionally biased region" description="Basic and acidic residues" evidence="2">
    <location>
        <begin position="312"/>
        <end position="326"/>
    </location>
</feature>
<comment type="similarity">
    <text evidence="1">Belongs to the RdRP family.</text>
</comment>
<dbReference type="PANTHER" id="PTHR23079">
    <property type="entry name" value="RNA-DEPENDENT RNA POLYMERASE"/>
    <property type="match status" value="1"/>
</dbReference>
<evidence type="ECO:0000256" key="2">
    <source>
        <dbReference type="SAM" id="MobiDB-lite"/>
    </source>
</evidence>
<dbReference type="GO" id="GO:0003968">
    <property type="term" value="F:RNA-directed RNA polymerase activity"/>
    <property type="evidence" value="ECO:0007669"/>
    <property type="project" value="UniProtKB-KW"/>
</dbReference>
<name>A0AAN6RY77_9PEZI</name>
<sequence length="1338" mass="150874">MAAVPVTPRKRDNQVEQVIQQLNADYNLGIDIPDNTLTPARRKQRAEEDEAFGRCDSICRGLQFLYYQPDGSLNQAMHSFFIEAKAVSQRWVPKPRADPDTLPSSTTPPRAQTAGQQWQLQTILEEVLVNFKSIRTPTTLSTRSSSALATYSERAGTPTPAPTAPYVRPKRPSHDGTDVSPPKRVKGKQTDNTPPVPIACALDSVPTRRRAGQEPARQELRQSFADRRRQAPDHSSSHDTSSNSSKSSLAASVFSETDQPHLTQSSLEALSQEKKTIHIDITEEGAPSEESFPVSSTELYVMNESFARYEFQRRESPAPAVKEESRPPPSPPSPSTIYSSIEGAGDIPMPDPDPRRLTTSPPTHKSVLDQRLEDIWPMFPRWIHNAPLVVAWEITRICLHCGVKPETINVQYNPAWTTGINEIWKSLRELDPFRGKSFPERPSAEAFSAALTNFETRGSIVILSASLDFNTARDGPLFLLDMKPVKLDQGCRLTRRFGSDRFLEVLIPSPTGLNVPAIVKSDGGAERVIEWLTKPHSIVGRNWQAFYTKDAGYRKPAKELRLGPDAKPTWKDRVHFFAESGYDIRPVVIKSRHHVPAINEPIHARTEFKVSQMLDWLLQLKQNEWQPHLKLFSRIQLGLSKTCPVIVFEPHQMRHHKQDILSPIGKVMNDGIGRMSRSVARKIRDVLGLSDIPSAIQGRMGPAKGMWLMDVRDADDEDWIETHASELKPAGLNLQFLPVLEAQAKDPALMRQAIGERLTNDLQRQFDTQKEALKRPIQFRQWISEISSGRSNRVKFGHVPFLGGLPESREEIVSFLLNSGFDPTKQKYLQELAWDLQKQKCDELKTKLNIKVGRSAYVYMVVDFWGVLEENEVHIGFSSKFRDDVEDFSYTLLTDCDVLVARSPAHFVSDVQKVRAVFKPELHALKDVIVFPTKGNIALADKLSGGDYDGDLAWVCWDPDIVRGFQNADVPPPPDLDRYISKDKTTFGELVKATRLPGHKGREAAAYEMITKSFHFAMQPNFLGICTNYKERLCYHQNSVSNDAAIILSSLVGNLVDQSKQGIKFGSAKWEQLRKEQFRGRMFFEDPAYKGDVWRGKGEPQHIIDFLKFSIAKPAIDRELAALHKTMQANNRSGPGATKEEGAHPWDPDLAEYYEHFKSISIESKSCRVLLEGLKCAIEVVQEEWKRSMRPGGDGDFHQKVNQLHAKWQDIKPDGILNKKGSKIDSKMVKLLEQSFLPDPETSYWALLKASVAFKIYFNTNRKFVWQMAGRQLAMMKAQMTLRDGGAPCLVTPLMYAGLGPDKKFVKQYVARLDGEGSEYPEEAGFVGDDDDLEGYYD</sequence>
<dbReference type="GO" id="GO:0030422">
    <property type="term" value="P:siRNA processing"/>
    <property type="evidence" value="ECO:0007669"/>
    <property type="project" value="TreeGrafter"/>
</dbReference>
<gene>
    <name evidence="4" type="ORF">QBC46DRAFT_359147</name>
</gene>
<feature type="compositionally biased region" description="Polar residues" evidence="2">
    <location>
        <begin position="256"/>
        <end position="265"/>
    </location>
</feature>
<keyword evidence="1" id="KW-0808">Transferase</keyword>
<evidence type="ECO:0000313" key="4">
    <source>
        <dbReference type="EMBL" id="KAK3934262.1"/>
    </source>
</evidence>
<dbReference type="EC" id="2.7.7.48" evidence="1"/>
<evidence type="ECO:0000313" key="5">
    <source>
        <dbReference type="Proteomes" id="UP001303473"/>
    </source>
</evidence>
<dbReference type="EMBL" id="MU854010">
    <property type="protein sequence ID" value="KAK3934262.1"/>
    <property type="molecule type" value="Genomic_DNA"/>
</dbReference>
<feature type="compositionally biased region" description="Basic and acidic residues" evidence="2">
    <location>
        <begin position="216"/>
        <end position="237"/>
    </location>
</feature>
<feature type="region of interest" description="Disordered" evidence="2">
    <location>
        <begin position="312"/>
        <end position="364"/>
    </location>
</feature>
<dbReference type="Pfam" id="PF05183">
    <property type="entry name" value="RdRP"/>
    <property type="match status" value="1"/>
</dbReference>
<feature type="domain" description="RDRP core" evidence="3">
    <location>
        <begin position="482"/>
        <end position="1111"/>
    </location>
</feature>
<reference evidence="5" key="1">
    <citation type="journal article" date="2023" name="Mol. Phylogenet. Evol.">
        <title>Genome-scale phylogeny and comparative genomics of the fungal order Sordariales.</title>
        <authorList>
            <person name="Hensen N."/>
            <person name="Bonometti L."/>
            <person name="Westerberg I."/>
            <person name="Brannstrom I.O."/>
            <person name="Guillou S."/>
            <person name="Cros-Aarteil S."/>
            <person name="Calhoun S."/>
            <person name="Haridas S."/>
            <person name="Kuo A."/>
            <person name="Mondo S."/>
            <person name="Pangilinan J."/>
            <person name="Riley R."/>
            <person name="LaButti K."/>
            <person name="Andreopoulos B."/>
            <person name="Lipzen A."/>
            <person name="Chen C."/>
            <person name="Yan M."/>
            <person name="Daum C."/>
            <person name="Ng V."/>
            <person name="Clum A."/>
            <person name="Steindorff A."/>
            <person name="Ohm R.A."/>
            <person name="Martin F."/>
            <person name="Silar P."/>
            <person name="Natvig D.O."/>
            <person name="Lalanne C."/>
            <person name="Gautier V."/>
            <person name="Ament-Velasquez S.L."/>
            <person name="Kruys A."/>
            <person name="Hutchinson M.I."/>
            <person name="Powell A.J."/>
            <person name="Barry K."/>
            <person name="Miller A.N."/>
            <person name="Grigoriev I.V."/>
            <person name="Debuchy R."/>
            <person name="Gladieux P."/>
            <person name="Hiltunen Thoren M."/>
            <person name="Johannesson H."/>
        </authorList>
    </citation>
    <scope>NUCLEOTIDE SEQUENCE [LARGE SCALE GENOMIC DNA]</scope>
    <source>
        <strain evidence="5">CBS 340.73</strain>
    </source>
</reference>
<organism evidence="4 5">
    <name type="scientific">Diplogelasinospora grovesii</name>
    <dbReference type="NCBI Taxonomy" id="303347"/>
    <lineage>
        <taxon>Eukaryota</taxon>
        <taxon>Fungi</taxon>
        <taxon>Dikarya</taxon>
        <taxon>Ascomycota</taxon>
        <taxon>Pezizomycotina</taxon>
        <taxon>Sordariomycetes</taxon>
        <taxon>Sordariomycetidae</taxon>
        <taxon>Sordariales</taxon>
        <taxon>Diplogelasinosporaceae</taxon>
        <taxon>Diplogelasinospora</taxon>
    </lineage>
</organism>
<comment type="caution">
    <text evidence="4">The sequence shown here is derived from an EMBL/GenBank/DDBJ whole genome shotgun (WGS) entry which is preliminary data.</text>
</comment>
<dbReference type="Gene3D" id="1.10.8.790">
    <property type="entry name" value="RNA-dependent RNA polymerase, slab domain, helical subdomain-like"/>
    <property type="match status" value="1"/>
</dbReference>
<dbReference type="GO" id="GO:0003723">
    <property type="term" value="F:RNA binding"/>
    <property type="evidence" value="ECO:0007669"/>
    <property type="project" value="UniProtKB-KW"/>
</dbReference>
<dbReference type="InterPro" id="IPR007855">
    <property type="entry name" value="RDRP"/>
</dbReference>
<proteinExistence type="inferred from homology"/>
<dbReference type="Proteomes" id="UP001303473">
    <property type="component" value="Unassembled WGS sequence"/>
</dbReference>
<feature type="compositionally biased region" description="Low complexity" evidence="2">
    <location>
        <begin position="238"/>
        <end position="255"/>
    </location>
</feature>